<dbReference type="PANTHER" id="PTHR43434">
    <property type="entry name" value="PHOSPHOGLYCOLATE PHOSPHATASE"/>
    <property type="match status" value="1"/>
</dbReference>
<sequence>MSIKLERPEAVIFDLDGTLFQAETLMIPSYYAAFDHMREEGTYQGETPPVERLIGGLGMLLSDIWERVLPGGSKELHHRVNELLLKYQQELLDKGEGVLYPGVPEMLQRLKNEGIRLFIASNGMENYVKSVVKYKGIDSYFEGLYSAGEYNTPSKVELVRLLMETEGVQGGWMVGDRSSDVEAGLKNGLKVVGCRYAEFGKENELEGSDVVITDIRQLPDYLPE</sequence>
<dbReference type="SFLD" id="SFLDG01129">
    <property type="entry name" value="C1.5:_HAD__Beta-PGM__Phosphata"/>
    <property type="match status" value="1"/>
</dbReference>
<dbReference type="SFLD" id="SFLDS00003">
    <property type="entry name" value="Haloacid_Dehalogenase"/>
    <property type="match status" value="1"/>
</dbReference>
<dbReference type="SUPFAM" id="SSF56784">
    <property type="entry name" value="HAD-like"/>
    <property type="match status" value="1"/>
</dbReference>
<dbReference type="Pfam" id="PF13419">
    <property type="entry name" value="HAD_2"/>
    <property type="match status" value="1"/>
</dbReference>
<name>A0ABW3DEW4_9BACL</name>
<dbReference type="PANTHER" id="PTHR43434:SF1">
    <property type="entry name" value="PHOSPHOGLYCOLATE PHOSPHATASE"/>
    <property type="match status" value="1"/>
</dbReference>
<keyword evidence="2" id="KW-1185">Reference proteome</keyword>
<dbReference type="InterPro" id="IPR050155">
    <property type="entry name" value="HAD-like_hydrolase_sf"/>
</dbReference>
<reference evidence="2" key="1">
    <citation type="journal article" date="2019" name="Int. J. Syst. Evol. Microbiol.">
        <title>The Global Catalogue of Microorganisms (GCM) 10K type strain sequencing project: providing services to taxonomists for standard genome sequencing and annotation.</title>
        <authorList>
            <consortium name="The Broad Institute Genomics Platform"/>
            <consortium name="The Broad Institute Genome Sequencing Center for Infectious Disease"/>
            <person name="Wu L."/>
            <person name="Ma J."/>
        </authorList>
    </citation>
    <scope>NUCLEOTIDE SEQUENCE [LARGE SCALE GENOMIC DNA]</scope>
    <source>
        <strain evidence="2">CCUG 57263</strain>
    </source>
</reference>
<comment type="caution">
    <text evidence="1">The sequence shown here is derived from an EMBL/GenBank/DDBJ whole genome shotgun (WGS) entry which is preliminary data.</text>
</comment>
<proteinExistence type="predicted"/>
<keyword evidence="1" id="KW-0378">Hydrolase</keyword>
<protein>
    <submittedName>
        <fullName evidence="1">HAD family hydrolase</fullName>
        <ecNumber evidence="1">3.-.-.-</ecNumber>
    </submittedName>
</protein>
<organism evidence="1 2">
    <name type="scientific">Paenibacillus residui</name>
    <dbReference type="NCBI Taxonomy" id="629724"/>
    <lineage>
        <taxon>Bacteria</taxon>
        <taxon>Bacillati</taxon>
        <taxon>Bacillota</taxon>
        <taxon>Bacilli</taxon>
        <taxon>Bacillales</taxon>
        <taxon>Paenibacillaceae</taxon>
        <taxon>Paenibacillus</taxon>
    </lineage>
</organism>
<dbReference type="Proteomes" id="UP001597120">
    <property type="component" value="Unassembled WGS sequence"/>
</dbReference>
<dbReference type="InterPro" id="IPR041492">
    <property type="entry name" value="HAD_2"/>
</dbReference>
<dbReference type="Gene3D" id="3.40.50.1000">
    <property type="entry name" value="HAD superfamily/HAD-like"/>
    <property type="match status" value="1"/>
</dbReference>
<evidence type="ECO:0000313" key="2">
    <source>
        <dbReference type="Proteomes" id="UP001597120"/>
    </source>
</evidence>
<accession>A0ABW3DEW4</accession>
<dbReference type="InterPro" id="IPR036412">
    <property type="entry name" value="HAD-like_sf"/>
</dbReference>
<dbReference type="RefSeq" id="WP_260981924.1">
    <property type="nucleotide sequence ID" value="NZ_JBHTIU010000092.1"/>
</dbReference>
<dbReference type="EMBL" id="JBHTIU010000092">
    <property type="protein sequence ID" value="MFD0871876.1"/>
    <property type="molecule type" value="Genomic_DNA"/>
</dbReference>
<dbReference type="InterPro" id="IPR023214">
    <property type="entry name" value="HAD_sf"/>
</dbReference>
<dbReference type="EC" id="3.-.-.-" evidence="1"/>
<dbReference type="GO" id="GO:0016787">
    <property type="term" value="F:hydrolase activity"/>
    <property type="evidence" value="ECO:0007669"/>
    <property type="project" value="UniProtKB-KW"/>
</dbReference>
<dbReference type="InterPro" id="IPR023198">
    <property type="entry name" value="PGP-like_dom2"/>
</dbReference>
<dbReference type="Gene3D" id="1.10.150.240">
    <property type="entry name" value="Putative phosphatase, domain 2"/>
    <property type="match status" value="1"/>
</dbReference>
<gene>
    <name evidence="1" type="ORF">ACFQ03_22365</name>
</gene>
<evidence type="ECO:0000313" key="1">
    <source>
        <dbReference type="EMBL" id="MFD0871876.1"/>
    </source>
</evidence>